<organism evidence="1 2">
    <name type="scientific">Actinophytocola algeriensis</name>
    <dbReference type="NCBI Taxonomy" id="1768010"/>
    <lineage>
        <taxon>Bacteria</taxon>
        <taxon>Bacillati</taxon>
        <taxon>Actinomycetota</taxon>
        <taxon>Actinomycetes</taxon>
        <taxon>Pseudonocardiales</taxon>
        <taxon>Pseudonocardiaceae</taxon>
    </lineage>
</organism>
<dbReference type="Proteomes" id="UP000520767">
    <property type="component" value="Unassembled WGS sequence"/>
</dbReference>
<proteinExistence type="predicted"/>
<accession>A0A7W7Q671</accession>
<evidence type="ECO:0000313" key="1">
    <source>
        <dbReference type="EMBL" id="MBB4907436.1"/>
    </source>
</evidence>
<keyword evidence="2" id="KW-1185">Reference proteome</keyword>
<evidence type="ECO:0000313" key="2">
    <source>
        <dbReference type="Proteomes" id="UP000520767"/>
    </source>
</evidence>
<sequence length="59" mass="5893">MVYATSVVVSGPSATARATAVADGDWPADETTKAIADDCADIVHHWTSGSGGTTATTPT</sequence>
<protein>
    <submittedName>
        <fullName evidence="1">Uncharacterized protein</fullName>
    </submittedName>
</protein>
<reference evidence="1 2" key="1">
    <citation type="submission" date="2020-08" db="EMBL/GenBank/DDBJ databases">
        <title>Genomic Encyclopedia of Type Strains, Phase III (KMG-III): the genomes of soil and plant-associated and newly described type strains.</title>
        <authorList>
            <person name="Whitman W."/>
        </authorList>
    </citation>
    <scope>NUCLEOTIDE SEQUENCE [LARGE SCALE GENOMIC DNA]</scope>
    <source>
        <strain evidence="1 2">CECT 8960</strain>
    </source>
</reference>
<dbReference type="EMBL" id="JACHJQ010000004">
    <property type="protein sequence ID" value="MBB4907436.1"/>
    <property type="molecule type" value="Genomic_DNA"/>
</dbReference>
<dbReference type="AlphaFoldDB" id="A0A7W7Q671"/>
<dbReference type="RefSeq" id="WP_184811634.1">
    <property type="nucleotide sequence ID" value="NZ_JACHJQ010000004.1"/>
</dbReference>
<gene>
    <name evidence="1" type="ORF">FHR82_003678</name>
</gene>
<comment type="caution">
    <text evidence="1">The sequence shown here is derived from an EMBL/GenBank/DDBJ whole genome shotgun (WGS) entry which is preliminary data.</text>
</comment>
<name>A0A7W7Q671_9PSEU</name>